<dbReference type="PANTHER" id="PTHR47939">
    <property type="entry name" value="MEMBRANE-ASSOCIATED SALT-INDUCIBLE PROTEIN-LIKE"/>
    <property type="match status" value="1"/>
</dbReference>
<evidence type="ECO:0000256" key="2">
    <source>
        <dbReference type="ARBA" id="ARBA00022737"/>
    </source>
</evidence>
<proteinExistence type="inferred from homology"/>
<dbReference type="PROSITE" id="PS51375">
    <property type="entry name" value="PPR"/>
    <property type="match status" value="5"/>
</dbReference>
<name>A0ABD1AFL1_CARAN</name>
<evidence type="ECO:0000256" key="3">
    <source>
        <dbReference type="PROSITE-ProRule" id="PRU00708"/>
    </source>
</evidence>
<dbReference type="NCBIfam" id="TIGR00756">
    <property type="entry name" value="PPR"/>
    <property type="match status" value="3"/>
</dbReference>
<keyword evidence="5" id="KW-1185">Reference proteome</keyword>
<reference evidence="4 5" key="1">
    <citation type="submission" date="2024-04" db="EMBL/GenBank/DDBJ databases">
        <title>Genome assembly C_amara_ONT_v2.</title>
        <authorList>
            <person name="Yant L."/>
            <person name="Moore C."/>
            <person name="Slenker M."/>
        </authorList>
    </citation>
    <scope>NUCLEOTIDE SEQUENCE [LARGE SCALE GENOMIC DNA]</scope>
    <source>
        <tissue evidence="4">Leaf</tissue>
    </source>
</reference>
<dbReference type="InterPro" id="IPR050667">
    <property type="entry name" value="PPR-containing_protein"/>
</dbReference>
<protein>
    <submittedName>
        <fullName evidence="4">Pentatricopeptide repeat-containing protein</fullName>
    </submittedName>
</protein>
<gene>
    <name evidence="4" type="ORF">V5N11_001294</name>
</gene>
<dbReference type="Gene3D" id="1.25.40.10">
    <property type="entry name" value="Tetratricopeptide repeat domain"/>
    <property type="match status" value="3"/>
</dbReference>
<feature type="repeat" description="PPR" evidence="3">
    <location>
        <begin position="255"/>
        <end position="290"/>
    </location>
</feature>
<comment type="caution">
    <text evidence="4">The sequence shown here is derived from an EMBL/GenBank/DDBJ whole genome shotgun (WGS) entry which is preliminary data.</text>
</comment>
<feature type="repeat" description="PPR" evidence="3">
    <location>
        <begin position="291"/>
        <end position="325"/>
    </location>
</feature>
<evidence type="ECO:0000256" key="1">
    <source>
        <dbReference type="ARBA" id="ARBA00007626"/>
    </source>
</evidence>
<evidence type="ECO:0000313" key="5">
    <source>
        <dbReference type="Proteomes" id="UP001558713"/>
    </source>
</evidence>
<dbReference type="Pfam" id="PF13041">
    <property type="entry name" value="PPR_2"/>
    <property type="match status" value="1"/>
</dbReference>
<organism evidence="4 5">
    <name type="scientific">Cardamine amara subsp. amara</name>
    <dbReference type="NCBI Taxonomy" id="228776"/>
    <lineage>
        <taxon>Eukaryota</taxon>
        <taxon>Viridiplantae</taxon>
        <taxon>Streptophyta</taxon>
        <taxon>Embryophyta</taxon>
        <taxon>Tracheophyta</taxon>
        <taxon>Spermatophyta</taxon>
        <taxon>Magnoliopsida</taxon>
        <taxon>eudicotyledons</taxon>
        <taxon>Gunneridae</taxon>
        <taxon>Pentapetalae</taxon>
        <taxon>rosids</taxon>
        <taxon>malvids</taxon>
        <taxon>Brassicales</taxon>
        <taxon>Brassicaceae</taxon>
        <taxon>Cardamineae</taxon>
        <taxon>Cardamine</taxon>
    </lineage>
</organism>
<dbReference type="InterPro" id="IPR002885">
    <property type="entry name" value="PPR_rpt"/>
</dbReference>
<accession>A0ABD1AFL1</accession>
<feature type="repeat" description="PPR" evidence="3">
    <location>
        <begin position="462"/>
        <end position="496"/>
    </location>
</feature>
<dbReference type="Proteomes" id="UP001558713">
    <property type="component" value="Unassembled WGS sequence"/>
</dbReference>
<dbReference type="InterPro" id="IPR011990">
    <property type="entry name" value="TPR-like_helical_dom_sf"/>
</dbReference>
<comment type="similarity">
    <text evidence="1">Belongs to the PPR family. P subfamily.</text>
</comment>
<sequence length="545" mass="62543">MAAIVAIGRKLTRTPNWWTVSKQYLLRDVSKSFSNSSFQNRSFSSAFHRAGLVHSQILSYVPNFISSNRFSTQTISERFDINQALAPMEKGLIDLVRQVSELESEADAMSSLEDSCFDLNHDSLYSLILELRDEWRLAFLAFKWGEKRGCDDQKACDLMIWVLGNHQKFNIAWCLIRDMFHISRDTRKAMFLMMDRYAAANDTSQAIRTFDIMDKFKHTPDDEAFQGLLNALCRHGHIEKAEEFMLASKKLFPVDVEGFNIILDGWCNIWTDVTEAKRVWREMGNYCITPNKDSYSHMISCFSKVGNLFDSLRLYDEMKKRGLAPGIEVYNSLVYVLTRENCFDEAMKLMEKLSEEGLKPDSVTYNSMIRPLCEAGKLDIARNLLATMISENLSLTVDTFHAFLEVVNFDQTIEVLGQMKISCLGPKEETFLLILEKMFKEKQLKNALKIWAEMGRFEIVANPALYLATVQGLLTCGWLEKAREIYLEMKSKGFPGNPKLQKLLEEQKVKGVRKSKRKDLQKVGSRGGFKGQLLIYKKESDTGKT</sequence>
<dbReference type="PANTHER" id="PTHR47939:SF5">
    <property type="entry name" value="PENTACOTRIPEPTIDE-REPEAT REGION OF PRORP DOMAIN-CONTAINING PROTEIN"/>
    <property type="match status" value="1"/>
</dbReference>
<dbReference type="EMBL" id="JBANAX010000514">
    <property type="protein sequence ID" value="KAL1205582.1"/>
    <property type="molecule type" value="Genomic_DNA"/>
</dbReference>
<dbReference type="Pfam" id="PF01535">
    <property type="entry name" value="PPR"/>
    <property type="match status" value="3"/>
</dbReference>
<dbReference type="AlphaFoldDB" id="A0ABD1AFL1"/>
<feature type="repeat" description="PPR" evidence="3">
    <location>
        <begin position="326"/>
        <end position="360"/>
    </location>
</feature>
<evidence type="ECO:0000313" key="4">
    <source>
        <dbReference type="EMBL" id="KAL1205582.1"/>
    </source>
</evidence>
<keyword evidence="2" id="KW-0677">Repeat</keyword>
<feature type="repeat" description="PPR" evidence="3">
    <location>
        <begin position="361"/>
        <end position="395"/>
    </location>
</feature>